<name>W1Q4I7_ABIDE</name>
<dbReference type="PROSITE" id="PS00571">
    <property type="entry name" value="AMIDASES"/>
    <property type="match status" value="1"/>
</dbReference>
<feature type="region of interest" description="Disordered" evidence="2">
    <location>
        <begin position="542"/>
        <end position="561"/>
    </location>
</feature>
<keyword evidence="3" id="KW-0732">Signal</keyword>
<dbReference type="Proteomes" id="UP000019050">
    <property type="component" value="Unassembled WGS sequence"/>
</dbReference>
<proteinExistence type="inferred from homology"/>
<dbReference type="EMBL" id="ACIN03000003">
    <property type="protein sequence ID" value="ESK66168.1"/>
    <property type="molecule type" value="Genomic_DNA"/>
</dbReference>
<dbReference type="PANTHER" id="PTHR11895:SF7">
    <property type="entry name" value="GLUTAMYL-TRNA(GLN) AMIDOTRANSFERASE SUBUNIT A, MITOCHONDRIAL"/>
    <property type="match status" value="1"/>
</dbReference>
<organism evidence="5 6">
    <name type="scientific">Abiotrophia defectiva ATCC 49176</name>
    <dbReference type="NCBI Taxonomy" id="592010"/>
    <lineage>
        <taxon>Bacteria</taxon>
        <taxon>Bacillati</taxon>
        <taxon>Bacillota</taxon>
        <taxon>Bacilli</taxon>
        <taxon>Lactobacillales</taxon>
        <taxon>Aerococcaceae</taxon>
        <taxon>Abiotrophia</taxon>
    </lineage>
</organism>
<feature type="region of interest" description="Disordered" evidence="2">
    <location>
        <begin position="204"/>
        <end position="240"/>
    </location>
</feature>
<gene>
    <name evidence="5" type="ORF">GCWU000182_000511</name>
</gene>
<evidence type="ECO:0000256" key="2">
    <source>
        <dbReference type="SAM" id="MobiDB-lite"/>
    </source>
</evidence>
<dbReference type="OrthoDB" id="9811471at2"/>
<dbReference type="SUPFAM" id="SSF75304">
    <property type="entry name" value="Amidase signature (AS) enzymes"/>
    <property type="match status" value="1"/>
</dbReference>
<evidence type="ECO:0000313" key="5">
    <source>
        <dbReference type="EMBL" id="ESK66168.1"/>
    </source>
</evidence>
<dbReference type="PANTHER" id="PTHR11895">
    <property type="entry name" value="TRANSAMIDASE"/>
    <property type="match status" value="1"/>
</dbReference>
<dbReference type="InterPro" id="IPR000120">
    <property type="entry name" value="Amidase"/>
</dbReference>
<evidence type="ECO:0000256" key="3">
    <source>
        <dbReference type="SAM" id="SignalP"/>
    </source>
</evidence>
<dbReference type="eggNOG" id="COG0154">
    <property type="taxonomic scope" value="Bacteria"/>
</dbReference>
<dbReference type="InterPro" id="IPR020556">
    <property type="entry name" value="Amidase_CS"/>
</dbReference>
<evidence type="ECO:0000256" key="1">
    <source>
        <dbReference type="ARBA" id="ARBA00009199"/>
    </source>
</evidence>
<dbReference type="HOGENOM" id="CLU_009600_12_1_9"/>
<dbReference type="STRING" id="592010.GCWU000182_000511"/>
<keyword evidence="6" id="KW-1185">Reference proteome</keyword>
<evidence type="ECO:0000259" key="4">
    <source>
        <dbReference type="Pfam" id="PF01425"/>
    </source>
</evidence>
<accession>W1Q4I7</accession>
<feature type="domain" description="Amidase" evidence="4">
    <location>
        <begin position="93"/>
        <end position="527"/>
    </location>
</feature>
<feature type="signal peptide" evidence="3">
    <location>
        <begin position="1"/>
        <end position="35"/>
    </location>
</feature>
<dbReference type="Gene3D" id="3.90.1300.10">
    <property type="entry name" value="Amidase signature (AS) domain"/>
    <property type="match status" value="1"/>
</dbReference>
<sequence length="623" mass="67231">MKGCVKMLKQKIKTRLLALLSLWLVTSASQPVVWAQDSSSSDIESSQVSSRDDESASQASDPAEAKIDLAAYQAADASQQAEWVRSGKVTSEELVNFALTTIKEKDPALHAVISLRAEEALTEARQIKDQGQPFLGVPLLVKGLGHTIKGMPNSNGLTFLANQKAGSTSPFVKSLQDLGFILIGQTNYPEMGLKNITDSKLYGPTGSPWNSDHQAGGSSGGSGAATAAGMTPTATGSDAGGSIRIPASWNGLIGLKPSRGVIVGNASIDKNTVAHFMMTKTMEDTKSLFEAMKKPDASLAQALTEAELKRLAIGYTSLSPVGTQVSPEAQLAVERTVAFLRGKGFRLEEVNWPFDGVQLMKDYYTINASQMGVVGYLAKTKLKRELRYDDVDPTSWLLYQASKTMTKEEVNQAWARIQQVRQTMADFHQRYPLFLTPTTAYTAPRIDQALVSDQDLELIKNSENLSHDAKMQLIYDHWLQSLALTPYTQFANLTGEPALSLPALVTKSGLPLGIQFNAAIGNDRYLLQLGDLMAANQQFNRPELETSQNEPSTLAADTSSNELFSSSENQQLIGGAEGSKQISAKLPETGDLSSVSSQVLSMLFTLLGLIALSQTKIDGSNPN</sequence>
<dbReference type="InterPro" id="IPR023631">
    <property type="entry name" value="Amidase_dom"/>
</dbReference>
<reference evidence="5" key="1">
    <citation type="submission" date="2013-06" db="EMBL/GenBank/DDBJ databases">
        <authorList>
            <person name="Weinstock G."/>
            <person name="Sodergren E."/>
            <person name="Clifton S."/>
            <person name="Fulton L."/>
            <person name="Fulton B."/>
            <person name="Courtney L."/>
            <person name="Fronick C."/>
            <person name="Harrison M."/>
            <person name="Strong C."/>
            <person name="Farmer C."/>
            <person name="Delahaunty K."/>
            <person name="Markovic C."/>
            <person name="Hall O."/>
            <person name="Minx P."/>
            <person name="Tomlinson C."/>
            <person name="Mitreva M."/>
            <person name="Nelson J."/>
            <person name="Hou S."/>
            <person name="Wollam A."/>
            <person name="Pepin K.H."/>
            <person name="Johnson M."/>
            <person name="Bhonagiri V."/>
            <person name="Nash W.E."/>
            <person name="Warren W."/>
            <person name="Chinwalla A."/>
            <person name="Mardis E.R."/>
            <person name="Wilson R.K."/>
        </authorList>
    </citation>
    <scope>NUCLEOTIDE SEQUENCE [LARGE SCALE GENOMIC DNA]</scope>
    <source>
        <strain evidence="5">ATCC 49176</strain>
    </source>
</reference>
<feature type="region of interest" description="Disordered" evidence="2">
    <location>
        <begin position="43"/>
        <end position="62"/>
    </location>
</feature>
<dbReference type="AlphaFoldDB" id="W1Q4I7"/>
<protein>
    <submittedName>
        <fullName evidence="5">Amidase</fullName>
    </submittedName>
</protein>
<evidence type="ECO:0000313" key="6">
    <source>
        <dbReference type="Proteomes" id="UP000019050"/>
    </source>
</evidence>
<comment type="caution">
    <text evidence="5">The sequence shown here is derived from an EMBL/GenBank/DDBJ whole genome shotgun (WGS) entry which is preliminary data.</text>
</comment>
<comment type="similarity">
    <text evidence="1">Belongs to the amidase family.</text>
</comment>
<dbReference type="InterPro" id="IPR036928">
    <property type="entry name" value="AS_sf"/>
</dbReference>
<feature type="compositionally biased region" description="Low complexity" evidence="2">
    <location>
        <begin position="224"/>
        <end position="237"/>
    </location>
</feature>
<dbReference type="Pfam" id="PF01425">
    <property type="entry name" value="Amidase"/>
    <property type="match status" value="1"/>
</dbReference>
<feature type="chain" id="PRO_5004807965" evidence="3">
    <location>
        <begin position="36"/>
        <end position="623"/>
    </location>
</feature>
<dbReference type="GO" id="GO:0003824">
    <property type="term" value="F:catalytic activity"/>
    <property type="evidence" value="ECO:0007669"/>
    <property type="project" value="InterPro"/>
</dbReference>